<dbReference type="Proteomes" id="UP001065613">
    <property type="component" value="Chromosome"/>
</dbReference>
<organism evidence="10">
    <name type="scientific">Woronichinia naegeliana WA131</name>
    <dbReference type="NCBI Taxonomy" id="2824559"/>
    <lineage>
        <taxon>Bacteria</taxon>
        <taxon>Bacillati</taxon>
        <taxon>Cyanobacteriota</taxon>
        <taxon>Cyanophyceae</taxon>
        <taxon>Synechococcales</taxon>
        <taxon>Coelosphaeriaceae</taxon>
        <taxon>Woronichinia</taxon>
    </lineage>
</organism>
<dbReference type="GO" id="GO:0051539">
    <property type="term" value="F:4 iron, 4 sulfur cluster binding"/>
    <property type="evidence" value="ECO:0007669"/>
    <property type="project" value="UniProtKB-UniRule"/>
</dbReference>
<evidence type="ECO:0000256" key="4">
    <source>
        <dbReference type="ARBA" id="ARBA00023004"/>
    </source>
</evidence>
<sequence>MQTLERPIISTPAEFDTTIHRRQTRPVKVGSVTIGGGYPVVVQSMINEDTLDIDGSVAGIRRLHEIGCEIVRVTVPSMAHARALAEIKEKLIKTYQVVPLVADVHHNGMKIALEVAKHVDKVRINPGLYVFEKPNSDREGFSDLEFAEIGDKIRETLEPLVFSLKDQGKAMRIGVNHGSLSERMLFTYGDTPEGMVQSAIEFIKICESLDFRNLVISMKASRVPVMLAAYRLMVKRMDELGMDYPLHLGVTEAGDGEYGRIKSTAGIATLLADGIGDTIRVSLTEAPEKEIPVCYSILQALGLRKTMVEYVACPSCGRTLFNLEEVLHKVREATKHLTGLDIAVMGCIVNGPGEMADADYGYVGKQAGYIALYRGREEIKRVPEDQGVVELINLIKADDRWVEPEARISY</sequence>
<feature type="binding site" evidence="7">
    <location>
        <position position="354"/>
    </location>
    <ligand>
        <name>[4Fe-4S] cluster</name>
        <dbReference type="ChEBI" id="CHEBI:49883"/>
    </ligand>
</feature>
<keyword evidence="1 7" id="KW-0004">4Fe-4S</keyword>
<dbReference type="NCBIfam" id="TIGR00612">
    <property type="entry name" value="ispG_gcpE"/>
    <property type="match status" value="1"/>
</dbReference>
<feature type="domain" description="IspG C-terminal" evidence="9">
    <location>
        <begin position="309"/>
        <end position="396"/>
    </location>
</feature>
<reference evidence="10" key="1">
    <citation type="submission" date="2021-04" db="EMBL/GenBank/DDBJ databases">
        <title>Genome sequence of Woronichinia naegeliana from Washington state freshwater lake bloom.</title>
        <authorList>
            <person name="Dreher T.W."/>
        </authorList>
    </citation>
    <scope>NUCLEOTIDE SEQUENCE</scope>
    <source>
        <strain evidence="10">WA131</strain>
    </source>
</reference>
<keyword evidence="3 7" id="KW-0560">Oxidoreductase</keyword>
<comment type="function">
    <text evidence="7">Converts 2C-methyl-D-erythritol 2,4-cyclodiphosphate (ME-2,4cPP) into 1-hydroxy-2-methyl-2-(E)-butenyl 4-diphosphate.</text>
</comment>
<dbReference type="Gene3D" id="3.30.413.10">
    <property type="entry name" value="Sulfite Reductase Hemoprotein, domain 1"/>
    <property type="match status" value="1"/>
</dbReference>
<dbReference type="GO" id="GO:0019288">
    <property type="term" value="P:isopentenyl diphosphate biosynthetic process, methylerythritol 4-phosphate pathway"/>
    <property type="evidence" value="ECO:0007669"/>
    <property type="project" value="UniProtKB-UniRule"/>
</dbReference>
<evidence type="ECO:0000313" key="10">
    <source>
        <dbReference type="EMBL" id="UXE60150.1"/>
    </source>
</evidence>
<dbReference type="EC" id="1.17.7.1" evidence="7"/>
<protein>
    <recommendedName>
        <fullName evidence="7">4-hydroxy-3-methylbut-2-en-1-yl diphosphate synthase (ferredoxin)</fullName>
        <ecNumber evidence="7">1.17.7.1</ecNumber>
    </recommendedName>
    <alternativeName>
        <fullName evidence="7">1-hydroxy-2-methyl-2-(E)-butenyl 4-diphosphate synthase</fullName>
    </alternativeName>
</protein>
<comment type="pathway">
    <text evidence="7">Isoprenoid biosynthesis; isopentenyl diphosphate biosynthesis via DXP pathway; isopentenyl diphosphate from 1-deoxy-D-xylulose 5-phosphate: step 5/6.</text>
</comment>
<dbReference type="NCBIfam" id="NF001540">
    <property type="entry name" value="PRK00366.1"/>
    <property type="match status" value="1"/>
</dbReference>
<dbReference type="InterPro" id="IPR011005">
    <property type="entry name" value="Dihydropteroate_synth-like_sf"/>
</dbReference>
<gene>
    <name evidence="7 10" type="primary">ispG</name>
    <name evidence="10" type="ORF">KA717_31580</name>
</gene>
<dbReference type="Gene3D" id="3.20.20.20">
    <property type="entry name" value="Dihydropteroate synthase-like"/>
    <property type="match status" value="1"/>
</dbReference>
<keyword evidence="6 7" id="KW-0414">Isoprene biosynthesis</keyword>
<evidence type="ECO:0000256" key="5">
    <source>
        <dbReference type="ARBA" id="ARBA00023014"/>
    </source>
</evidence>
<evidence type="ECO:0000259" key="9">
    <source>
        <dbReference type="Pfam" id="PF26540"/>
    </source>
</evidence>
<dbReference type="PANTHER" id="PTHR30454:SF0">
    <property type="entry name" value="4-HYDROXY-3-METHYLBUT-2-EN-1-YL DIPHOSPHATE SYNTHASE (FERREDOXIN), CHLOROPLASTIC"/>
    <property type="match status" value="1"/>
</dbReference>
<keyword evidence="2 7" id="KW-0479">Metal-binding</keyword>
<dbReference type="Pfam" id="PF04551">
    <property type="entry name" value="GcpE"/>
    <property type="match status" value="1"/>
</dbReference>
<dbReference type="AlphaFoldDB" id="A0A977KXE0"/>
<evidence type="ECO:0000256" key="6">
    <source>
        <dbReference type="ARBA" id="ARBA00023229"/>
    </source>
</evidence>
<name>A0A977KXE0_9CYAN</name>
<feature type="domain" description="IspG TIM-barrel" evidence="8">
    <location>
        <begin position="24"/>
        <end position="295"/>
    </location>
</feature>
<dbReference type="SUPFAM" id="SSF56014">
    <property type="entry name" value="Nitrite and sulphite reductase 4Fe-4S domain-like"/>
    <property type="match status" value="1"/>
</dbReference>
<evidence type="ECO:0000256" key="1">
    <source>
        <dbReference type="ARBA" id="ARBA00022485"/>
    </source>
</evidence>
<dbReference type="EMBL" id="CP073041">
    <property type="protein sequence ID" value="UXE60150.1"/>
    <property type="molecule type" value="Genomic_DNA"/>
</dbReference>
<dbReference type="InterPro" id="IPR058578">
    <property type="entry name" value="IspG_TIM"/>
</dbReference>
<evidence type="ECO:0000256" key="3">
    <source>
        <dbReference type="ARBA" id="ARBA00023002"/>
    </source>
</evidence>
<feature type="binding site" evidence="7">
    <location>
        <position position="316"/>
    </location>
    <ligand>
        <name>[4Fe-4S] cluster</name>
        <dbReference type="ChEBI" id="CHEBI:49883"/>
    </ligand>
</feature>
<dbReference type="PANTHER" id="PTHR30454">
    <property type="entry name" value="4-HYDROXY-3-METHYLBUT-2-EN-1-YL DIPHOSPHATE SYNTHASE"/>
    <property type="match status" value="1"/>
</dbReference>
<dbReference type="HAMAP" id="MF_00159">
    <property type="entry name" value="IspG"/>
    <property type="match status" value="1"/>
</dbReference>
<accession>A0A977KXE0</accession>
<dbReference type="Pfam" id="PF26540">
    <property type="entry name" value="GcpE_C"/>
    <property type="match status" value="1"/>
</dbReference>
<keyword evidence="4 7" id="KW-0408">Iron</keyword>
<dbReference type="InterPro" id="IPR016425">
    <property type="entry name" value="IspG_bac"/>
</dbReference>
<keyword evidence="5 7" id="KW-0411">Iron-sulfur</keyword>
<evidence type="ECO:0000256" key="7">
    <source>
        <dbReference type="HAMAP-Rule" id="MF_00159"/>
    </source>
</evidence>
<dbReference type="GO" id="GO:0016114">
    <property type="term" value="P:terpenoid biosynthetic process"/>
    <property type="evidence" value="ECO:0007669"/>
    <property type="project" value="InterPro"/>
</dbReference>
<dbReference type="FunFam" id="3.20.20.20:FF:000005">
    <property type="entry name" value="4-hydroxy-3-methylbut-2-en-1-yl diphosphate synthase (flavodoxin)"/>
    <property type="match status" value="1"/>
</dbReference>
<evidence type="ECO:0000259" key="8">
    <source>
        <dbReference type="Pfam" id="PF04551"/>
    </source>
</evidence>
<dbReference type="GO" id="GO:0005506">
    <property type="term" value="F:iron ion binding"/>
    <property type="evidence" value="ECO:0007669"/>
    <property type="project" value="InterPro"/>
</dbReference>
<evidence type="ECO:0000256" key="2">
    <source>
        <dbReference type="ARBA" id="ARBA00022723"/>
    </source>
</evidence>
<dbReference type="GO" id="GO:0046429">
    <property type="term" value="F:4-hydroxy-3-methylbut-2-en-1-yl diphosphate synthase activity (ferredoxin)"/>
    <property type="evidence" value="ECO:0007669"/>
    <property type="project" value="UniProtKB-UniRule"/>
</dbReference>
<comment type="similarity">
    <text evidence="7">Belongs to the IspG family.</text>
</comment>
<dbReference type="InterPro" id="IPR045854">
    <property type="entry name" value="NO2/SO3_Rdtase_4Fe4S_sf"/>
</dbReference>
<dbReference type="KEGG" id="wna:KA717_31580"/>
<dbReference type="InterPro" id="IPR004588">
    <property type="entry name" value="IspG_bac-typ"/>
</dbReference>
<comment type="catalytic activity">
    <reaction evidence="7">
        <text>(2E)-4-hydroxy-3-methylbut-2-enyl diphosphate + 2 oxidized [2Fe-2S]-[ferredoxin] + H2O = 2-C-methyl-D-erythritol 2,4-cyclic diphosphate + 2 reduced [2Fe-2S]-[ferredoxin] + H(+)</text>
        <dbReference type="Rhea" id="RHEA:26119"/>
        <dbReference type="Rhea" id="RHEA-COMP:10000"/>
        <dbReference type="Rhea" id="RHEA-COMP:10001"/>
        <dbReference type="ChEBI" id="CHEBI:15377"/>
        <dbReference type="ChEBI" id="CHEBI:15378"/>
        <dbReference type="ChEBI" id="CHEBI:33737"/>
        <dbReference type="ChEBI" id="CHEBI:33738"/>
        <dbReference type="ChEBI" id="CHEBI:58483"/>
        <dbReference type="ChEBI" id="CHEBI:128753"/>
        <dbReference type="EC" id="1.17.7.1"/>
    </reaction>
</comment>
<feature type="binding site" evidence="7">
    <location>
        <position position="347"/>
    </location>
    <ligand>
        <name>[4Fe-4S] cluster</name>
        <dbReference type="ChEBI" id="CHEBI:49883"/>
    </ligand>
</feature>
<comment type="cofactor">
    <cofactor evidence="7">
        <name>[4Fe-4S] cluster</name>
        <dbReference type="ChEBI" id="CHEBI:49883"/>
    </cofactor>
    <text evidence="7">Binds 1 [4Fe-4S] cluster.</text>
</comment>
<dbReference type="PIRSF" id="PIRSF004640">
    <property type="entry name" value="IspG"/>
    <property type="match status" value="1"/>
</dbReference>
<feature type="binding site" evidence="7">
    <location>
        <position position="313"/>
    </location>
    <ligand>
        <name>[4Fe-4S] cluster</name>
        <dbReference type="ChEBI" id="CHEBI:49883"/>
    </ligand>
</feature>
<proteinExistence type="inferred from homology"/>
<dbReference type="InterPro" id="IPR058579">
    <property type="entry name" value="IspG_C"/>
</dbReference>